<accession>A0A5S9MDA7</accession>
<evidence type="ECO:0000256" key="1">
    <source>
        <dbReference type="SAM" id="MobiDB-lite"/>
    </source>
</evidence>
<proteinExistence type="predicted"/>
<gene>
    <name evidence="2" type="ORF">BsIDN1_45860</name>
</gene>
<protein>
    <submittedName>
        <fullName evidence="2">Uncharacterized protein</fullName>
    </submittedName>
</protein>
<reference evidence="2 3" key="1">
    <citation type="submission" date="2019-12" db="EMBL/GenBank/DDBJ databases">
        <title>Full genome sequence of a Bacillus safensis strain isolated from commercially available natto in Indonesia.</title>
        <authorList>
            <person name="Yoshida M."/>
            <person name="Uomi M."/>
            <person name="Waturangi D."/>
            <person name="Ekaputri J.J."/>
            <person name="Setiamarga D.H.E."/>
        </authorList>
    </citation>
    <scope>NUCLEOTIDE SEQUENCE [LARGE SCALE GENOMIC DNA]</scope>
    <source>
        <strain evidence="2 3">IDN1</strain>
    </source>
</reference>
<feature type="compositionally biased region" description="Basic and acidic residues" evidence="1">
    <location>
        <begin position="24"/>
        <end position="53"/>
    </location>
</feature>
<organism evidence="2 3">
    <name type="scientific">Bacillus safensis</name>
    <dbReference type="NCBI Taxonomy" id="561879"/>
    <lineage>
        <taxon>Bacteria</taxon>
        <taxon>Bacillati</taxon>
        <taxon>Bacillota</taxon>
        <taxon>Bacilli</taxon>
        <taxon>Bacillales</taxon>
        <taxon>Bacillaceae</taxon>
        <taxon>Bacillus</taxon>
    </lineage>
</organism>
<evidence type="ECO:0000313" key="3">
    <source>
        <dbReference type="Proteomes" id="UP000464658"/>
    </source>
</evidence>
<dbReference type="EMBL" id="AP021906">
    <property type="protein sequence ID" value="BBP90968.1"/>
    <property type="molecule type" value="Genomic_DNA"/>
</dbReference>
<evidence type="ECO:0000313" key="2">
    <source>
        <dbReference type="EMBL" id="BBP90968.1"/>
    </source>
</evidence>
<dbReference type="AlphaFoldDB" id="A0A5S9MDA7"/>
<feature type="compositionally biased region" description="Basic and acidic residues" evidence="1">
    <location>
        <begin position="1"/>
        <end position="13"/>
    </location>
</feature>
<feature type="region of interest" description="Disordered" evidence="1">
    <location>
        <begin position="1"/>
        <end position="60"/>
    </location>
</feature>
<name>A0A5S9MDA7_BACIA</name>
<dbReference type="Proteomes" id="UP000464658">
    <property type="component" value="Chromosome"/>
</dbReference>
<sequence>MKIRDSVSKETLKQFKSIAPGSNRKKENDADPITKRGGKKSWERDAKRTKDKAAVSGGNDDLMGTVVFLGCMAARALVRDRSAKYKKGR</sequence>